<reference evidence="1" key="1">
    <citation type="submission" date="2019-06" db="EMBL/GenBank/DDBJ databases">
        <authorList>
            <consortium name="Wellcome Sanger Institute Data Sharing"/>
        </authorList>
    </citation>
    <scope>NUCLEOTIDE SEQUENCE [LARGE SCALE GENOMIC DNA]</scope>
</reference>
<name>A0A672GCL6_SALFA</name>
<dbReference type="SUPFAM" id="SSF52540">
    <property type="entry name" value="P-loop containing nucleoside triphosphate hydrolases"/>
    <property type="match status" value="1"/>
</dbReference>
<dbReference type="PRINTS" id="PR00449">
    <property type="entry name" value="RASTRNSFRMNG"/>
</dbReference>
<dbReference type="Ensembl" id="ENSSFAT00005017238.1">
    <property type="protein sequence ID" value="ENSSFAP00005016586.1"/>
    <property type="gene ID" value="ENSSFAG00005008801.1"/>
</dbReference>
<dbReference type="AlphaFoldDB" id="A0A672GCL6"/>
<dbReference type="Pfam" id="PF08477">
    <property type="entry name" value="Roc"/>
    <property type="match status" value="1"/>
</dbReference>
<sequence>MSQLHWIPSRLISHQRVFKVVFLGNSDVGKSSFIHHYCKGQFYSDISATVGKKFTIINQYVLTTISMLQYNV</sequence>
<dbReference type="InterPro" id="IPR027417">
    <property type="entry name" value="P-loop_NTPase"/>
</dbReference>
<dbReference type="Gene3D" id="3.40.50.300">
    <property type="entry name" value="P-loop containing nucleotide triphosphate hydrolases"/>
    <property type="match status" value="1"/>
</dbReference>
<dbReference type="Proteomes" id="UP000472267">
    <property type="component" value="Chromosome 7"/>
</dbReference>
<dbReference type="InParanoid" id="A0A672GCL6"/>
<reference evidence="1" key="3">
    <citation type="submission" date="2025-09" db="UniProtKB">
        <authorList>
            <consortium name="Ensembl"/>
        </authorList>
    </citation>
    <scope>IDENTIFICATION</scope>
</reference>
<protein>
    <submittedName>
        <fullName evidence="1">Uncharacterized protein</fullName>
    </submittedName>
</protein>
<proteinExistence type="predicted"/>
<evidence type="ECO:0000313" key="2">
    <source>
        <dbReference type="Proteomes" id="UP000472267"/>
    </source>
</evidence>
<organism evidence="1 2">
    <name type="scientific">Salarias fasciatus</name>
    <name type="common">Jewelled blenny</name>
    <name type="synonym">Blennius fasciatus</name>
    <dbReference type="NCBI Taxonomy" id="181472"/>
    <lineage>
        <taxon>Eukaryota</taxon>
        <taxon>Metazoa</taxon>
        <taxon>Chordata</taxon>
        <taxon>Craniata</taxon>
        <taxon>Vertebrata</taxon>
        <taxon>Euteleostomi</taxon>
        <taxon>Actinopterygii</taxon>
        <taxon>Neopterygii</taxon>
        <taxon>Teleostei</taxon>
        <taxon>Neoteleostei</taxon>
        <taxon>Acanthomorphata</taxon>
        <taxon>Ovalentaria</taxon>
        <taxon>Blenniimorphae</taxon>
        <taxon>Blenniiformes</taxon>
        <taxon>Blennioidei</taxon>
        <taxon>Blenniidae</taxon>
        <taxon>Salariinae</taxon>
        <taxon>Salarias</taxon>
    </lineage>
</organism>
<keyword evidence="2" id="KW-1185">Reference proteome</keyword>
<evidence type="ECO:0000313" key="1">
    <source>
        <dbReference type="Ensembl" id="ENSSFAP00005016586.1"/>
    </source>
</evidence>
<accession>A0A672GCL6</accession>
<reference evidence="1" key="2">
    <citation type="submission" date="2025-08" db="UniProtKB">
        <authorList>
            <consortium name="Ensembl"/>
        </authorList>
    </citation>
    <scope>IDENTIFICATION</scope>
</reference>